<dbReference type="GeneID" id="20641564"/>
<dbReference type="PANTHER" id="PTHR22706:SF1">
    <property type="entry name" value="ASSEMBLY FACTOR FOR SPINDLE MICROTUBULES"/>
    <property type="match status" value="1"/>
</dbReference>
<dbReference type="GO" id="GO:0051295">
    <property type="term" value="P:establishment of meiotic spindle localization"/>
    <property type="evidence" value="ECO:0007669"/>
    <property type="project" value="TreeGrafter"/>
</dbReference>
<dbReference type="Proteomes" id="UP000002640">
    <property type="component" value="Unassembled WGS sequence"/>
</dbReference>
<dbReference type="RefSeq" id="XP_009522104.1">
    <property type="nucleotide sequence ID" value="XM_009523809.1"/>
</dbReference>
<keyword evidence="4" id="KW-0112">Calmodulin-binding</keyword>
<feature type="compositionally biased region" description="Basic residues" evidence="6">
    <location>
        <begin position="62"/>
        <end position="71"/>
    </location>
</feature>
<dbReference type="EMBL" id="JH159153">
    <property type="protein sequence ID" value="EGZ19387.1"/>
    <property type="molecule type" value="Genomic_DNA"/>
</dbReference>
<keyword evidence="3" id="KW-0677">Repeat</keyword>
<dbReference type="SMART" id="SM00015">
    <property type="entry name" value="IQ"/>
    <property type="match status" value="8"/>
</dbReference>
<dbReference type="InterPro" id="IPR000048">
    <property type="entry name" value="IQ_motif_EF-hand-BS"/>
</dbReference>
<comment type="subcellular location">
    <subcellularLocation>
        <location evidence="1">Cytoplasm</location>
    </subcellularLocation>
</comment>
<keyword evidence="2" id="KW-0963">Cytoplasm</keyword>
<accession>G4Z3L5</accession>
<dbReference type="KEGG" id="psoj:PHYSODRAFT_297969"/>
<evidence type="ECO:0000256" key="2">
    <source>
        <dbReference type="ARBA" id="ARBA00022490"/>
    </source>
</evidence>
<feature type="coiled-coil region" evidence="5">
    <location>
        <begin position="280"/>
        <end position="317"/>
    </location>
</feature>
<proteinExistence type="predicted"/>
<dbReference type="AlphaFoldDB" id="G4Z3L5"/>
<dbReference type="GO" id="GO:0005737">
    <property type="term" value="C:cytoplasm"/>
    <property type="evidence" value="ECO:0007669"/>
    <property type="project" value="UniProtKB-SubCell"/>
</dbReference>
<feature type="region of interest" description="Disordered" evidence="6">
    <location>
        <begin position="106"/>
        <end position="134"/>
    </location>
</feature>
<dbReference type="OMA" id="QYWSEEY"/>
<feature type="compositionally biased region" description="Basic and acidic residues" evidence="6">
    <location>
        <begin position="107"/>
        <end position="117"/>
    </location>
</feature>
<keyword evidence="8" id="KW-1185">Reference proteome</keyword>
<keyword evidence="5" id="KW-0175">Coiled coil</keyword>
<evidence type="ECO:0000313" key="8">
    <source>
        <dbReference type="Proteomes" id="UP000002640"/>
    </source>
</evidence>
<dbReference type="PANTHER" id="PTHR22706">
    <property type="entry name" value="ASSEMBLY FACTOR FOR SPINDLE MICROTUBULES"/>
    <property type="match status" value="1"/>
</dbReference>
<evidence type="ECO:0000256" key="3">
    <source>
        <dbReference type="ARBA" id="ARBA00022737"/>
    </source>
</evidence>
<evidence type="ECO:0000313" key="7">
    <source>
        <dbReference type="EMBL" id="EGZ19387.1"/>
    </source>
</evidence>
<feature type="region of interest" description="Disordered" evidence="6">
    <location>
        <begin position="56"/>
        <end position="81"/>
    </location>
</feature>
<dbReference type="GO" id="GO:0000922">
    <property type="term" value="C:spindle pole"/>
    <property type="evidence" value="ECO:0007669"/>
    <property type="project" value="TreeGrafter"/>
</dbReference>
<gene>
    <name evidence="7" type="ORF">PHYSODRAFT_297969</name>
</gene>
<evidence type="ECO:0000256" key="4">
    <source>
        <dbReference type="ARBA" id="ARBA00022860"/>
    </source>
</evidence>
<organism evidence="7 8">
    <name type="scientific">Phytophthora sojae (strain P6497)</name>
    <name type="common">Soybean stem and root rot agent</name>
    <name type="synonym">Phytophthora megasperma f. sp. glycines</name>
    <dbReference type="NCBI Taxonomy" id="1094619"/>
    <lineage>
        <taxon>Eukaryota</taxon>
        <taxon>Sar</taxon>
        <taxon>Stramenopiles</taxon>
        <taxon>Oomycota</taxon>
        <taxon>Peronosporomycetes</taxon>
        <taxon>Peronosporales</taxon>
        <taxon>Peronosporaceae</taxon>
        <taxon>Phytophthora</taxon>
    </lineage>
</organism>
<dbReference type="GO" id="GO:0007051">
    <property type="term" value="P:spindle organization"/>
    <property type="evidence" value="ECO:0007669"/>
    <property type="project" value="TreeGrafter"/>
</dbReference>
<evidence type="ECO:0000256" key="6">
    <source>
        <dbReference type="SAM" id="MobiDB-lite"/>
    </source>
</evidence>
<protein>
    <submittedName>
        <fullName evidence="7">Uncharacterized protein</fullName>
    </submittedName>
</protein>
<dbReference type="GO" id="GO:0005516">
    <property type="term" value="F:calmodulin binding"/>
    <property type="evidence" value="ECO:0007669"/>
    <property type="project" value="UniProtKB-KW"/>
</dbReference>
<dbReference type="InParanoid" id="G4Z3L5"/>
<name>G4Z3L5_PHYSP</name>
<dbReference type="GO" id="GO:0000278">
    <property type="term" value="P:mitotic cell cycle"/>
    <property type="evidence" value="ECO:0007669"/>
    <property type="project" value="TreeGrafter"/>
</dbReference>
<evidence type="ECO:0000256" key="1">
    <source>
        <dbReference type="ARBA" id="ARBA00004496"/>
    </source>
</evidence>
<evidence type="ECO:0000256" key="5">
    <source>
        <dbReference type="SAM" id="Coils"/>
    </source>
</evidence>
<sequence>MLHCTNSVATTARLNTATIYEGKVAPGILTAKSLQGVLRQQNVQYEEESCDEIISPYGRMPRLPRKARSKHRSNDSPPFQVGLRFKQDVGVRRKRCRKLDPIPAEVARSRDNSHPVVHEPPAGNQGNGELCPKIPDEQQLGQLRSGLQHTNSQLQRDADRLKTQIQWIHGHFPVLKLANTKCSRPLRQQLFKTAVVHVGINFMLRKALMIWYGKLLEAQRKERLQLSASRRLIAMLEKVSIDRVSGRFNCWRRWVLECQSDEEMAAAITIQRVARFLHYRRKERESVAKQEALIRALEEMQHNARIIQRAYRRHRRTVQLRRCEAAARTIQRVEMWRTAHNGFIRRQNAAKVLQRAYRSYSKRRARKRAQAIANLFDRSRERQARRIQSAWASYKTWRDYELPLEMVRYFVDQVEFMDAVLLIQRHHRGFQCRLDKKRRNISAARIQNDWRAAHRRVAARADRRMMLLNRELAASCLQRTFRRMKEQRKIRSVIRDSTRPLYLRARHLGQSFRVKFRFPIAKSAILVIQSTWRRYSAYKEDKQRKLSAATTIQKFLRRGGILAKWHNSVFGARFRRRDTAARTLQRWVRRLHSRQSIPAPRRTSVIYVLEQISAAATIQRWHRRLCQDNWRFISRLLAKELPRCNNAVRMIARCWRAYSARKQEHMRRSSALAELIERQRRSEVENRAARPIQRMFKRMIGKRDGRRMLHRYRILLRVDIKRREQRVLVHKFLEEKSQQRKKKQEAKAATLATRQLSLQTSLSSPQVLSLDSNMTEASAFSLDGATIDGGWQEQSPDATTPQNGSPVQYWSEEYQRAYLYDPVTGVSTWL</sequence>
<dbReference type="InterPro" id="IPR051185">
    <property type="entry name" value="ASPM"/>
</dbReference>
<reference evidence="7 8" key="1">
    <citation type="journal article" date="2006" name="Science">
        <title>Phytophthora genome sequences uncover evolutionary origins and mechanisms of pathogenesis.</title>
        <authorList>
            <person name="Tyler B.M."/>
            <person name="Tripathy S."/>
            <person name="Zhang X."/>
            <person name="Dehal P."/>
            <person name="Jiang R.H."/>
            <person name="Aerts A."/>
            <person name="Arredondo F.D."/>
            <person name="Baxter L."/>
            <person name="Bensasson D."/>
            <person name="Beynon J.L."/>
            <person name="Chapman J."/>
            <person name="Damasceno C.M."/>
            <person name="Dorrance A.E."/>
            <person name="Dou D."/>
            <person name="Dickerman A.W."/>
            <person name="Dubchak I.L."/>
            <person name="Garbelotto M."/>
            <person name="Gijzen M."/>
            <person name="Gordon S.G."/>
            <person name="Govers F."/>
            <person name="Grunwald N.J."/>
            <person name="Huang W."/>
            <person name="Ivors K.L."/>
            <person name="Jones R.W."/>
            <person name="Kamoun S."/>
            <person name="Krampis K."/>
            <person name="Lamour K.H."/>
            <person name="Lee M.K."/>
            <person name="McDonald W.H."/>
            <person name="Medina M."/>
            <person name="Meijer H.J."/>
            <person name="Nordberg E.K."/>
            <person name="Maclean D.J."/>
            <person name="Ospina-Giraldo M.D."/>
            <person name="Morris P.F."/>
            <person name="Phuntumart V."/>
            <person name="Putnam N.H."/>
            <person name="Rash S."/>
            <person name="Rose J.K."/>
            <person name="Sakihama Y."/>
            <person name="Salamov A.A."/>
            <person name="Savidor A."/>
            <person name="Scheuring C.F."/>
            <person name="Smith B.M."/>
            <person name="Sobral B.W."/>
            <person name="Terry A."/>
            <person name="Torto-Alalibo T.A."/>
            <person name="Win J."/>
            <person name="Xu Z."/>
            <person name="Zhang H."/>
            <person name="Grigoriev I.V."/>
            <person name="Rokhsar D.S."/>
            <person name="Boore J.L."/>
        </authorList>
    </citation>
    <scope>NUCLEOTIDE SEQUENCE [LARGE SCALE GENOMIC DNA]</scope>
    <source>
        <strain evidence="7 8">P6497</strain>
    </source>
</reference>